<accession>A0A975TUI5</accession>
<dbReference type="PROSITE" id="PS51123">
    <property type="entry name" value="OMPA_2"/>
    <property type="match status" value="1"/>
</dbReference>
<dbReference type="PANTHER" id="PTHR30329:SF21">
    <property type="entry name" value="LIPOPROTEIN YIAD-RELATED"/>
    <property type="match status" value="1"/>
</dbReference>
<protein>
    <submittedName>
        <fullName evidence="8">OmpA family protein</fullName>
    </submittedName>
</protein>
<dbReference type="InterPro" id="IPR006664">
    <property type="entry name" value="OMP_bac"/>
</dbReference>
<proteinExistence type="predicted"/>
<keyword evidence="9" id="KW-1185">Reference proteome</keyword>
<dbReference type="InterPro" id="IPR050330">
    <property type="entry name" value="Bact_OuterMem_StrucFunc"/>
</dbReference>
<evidence type="ECO:0000313" key="7">
    <source>
        <dbReference type="EMBL" id="MBY4894335.1"/>
    </source>
</evidence>
<evidence type="ECO:0000313" key="8">
    <source>
        <dbReference type="EMBL" id="QXL87004.1"/>
    </source>
</evidence>
<dbReference type="GO" id="GO:0009279">
    <property type="term" value="C:cell outer membrane"/>
    <property type="evidence" value="ECO:0007669"/>
    <property type="project" value="UniProtKB-SubCell"/>
</dbReference>
<sequence length="320" mass="33473">MTPRGAQRLGSTVLLCTALLCLPSPGHALELAFPGTADLVSTTPAVDGQHLIATGPWSDTGLPTHAATGAVQQFTWRITGEDITTAGLLTSLRDQIEMQGFTVPFTCFATACGGFDFRHALSVGSAPEMHVDLGDFHYLSALSEDGETEAALMISRGGATGFVHLSLIQPPSQAEAPVIQSTRTPDPGTELPETPPTDLIALLTAFGAAPLEDLQFQTGAAELSGERYASLTALAAFLAEDPTRQVVLVGHTDALGSLSGNIALSRARALAVRQFLTEELGVVPTQVEAQGIGFLSPRAPNTTPEGREANRRVEVVLANP</sequence>
<keyword evidence="5" id="KW-0732">Signal</keyword>
<dbReference type="InterPro" id="IPR006665">
    <property type="entry name" value="OmpA-like"/>
</dbReference>
<reference evidence="8 9" key="1">
    <citation type="submission" date="2021-07" db="EMBL/GenBank/DDBJ databases">
        <title>Karlodiniumbacter phycospheric gen. nov., sp. nov., a phycosphere bacterium isolated from karlodinium veneficum.</title>
        <authorList>
            <person name="Peng Y."/>
            <person name="Jiang L."/>
            <person name="Lee J."/>
        </authorList>
    </citation>
    <scope>NUCLEOTIDE SEQUENCE</scope>
    <source>
        <strain evidence="8 9">N5</strain>
    </source>
</reference>
<dbReference type="PRINTS" id="PR01021">
    <property type="entry name" value="OMPADOMAIN"/>
</dbReference>
<keyword evidence="2 4" id="KW-0472">Membrane</keyword>
<dbReference type="Proteomes" id="UP000693972">
    <property type="component" value="Unassembled WGS sequence"/>
</dbReference>
<evidence type="ECO:0000256" key="4">
    <source>
        <dbReference type="PROSITE-ProRule" id="PRU00473"/>
    </source>
</evidence>
<dbReference type="Gene3D" id="3.30.1330.60">
    <property type="entry name" value="OmpA-like domain"/>
    <property type="match status" value="1"/>
</dbReference>
<dbReference type="Pfam" id="PF00691">
    <property type="entry name" value="OmpA"/>
    <property type="match status" value="1"/>
</dbReference>
<evidence type="ECO:0000259" key="6">
    <source>
        <dbReference type="PROSITE" id="PS51123"/>
    </source>
</evidence>
<comment type="subcellular location">
    <subcellularLocation>
        <location evidence="1">Cell outer membrane</location>
    </subcellularLocation>
</comment>
<dbReference type="EMBL" id="CP078073">
    <property type="protein sequence ID" value="QXL87004.1"/>
    <property type="molecule type" value="Genomic_DNA"/>
</dbReference>
<dbReference type="EMBL" id="JAIMBW010000001">
    <property type="protein sequence ID" value="MBY4894335.1"/>
    <property type="molecule type" value="Genomic_DNA"/>
</dbReference>
<organism evidence="8">
    <name type="scientific">Gymnodinialimonas phycosphaerae</name>
    <dbReference type="NCBI Taxonomy" id="2841589"/>
    <lineage>
        <taxon>Bacteria</taxon>
        <taxon>Pseudomonadati</taxon>
        <taxon>Pseudomonadota</taxon>
        <taxon>Alphaproteobacteria</taxon>
        <taxon>Rhodobacterales</taxon>
        <taxon>Paracoccaceae</taxon>
        <taxon>Gymnodinialimonas</taxon>
    </lineage>
</organism>
<evidence type="ECO:0000256" key="1">
    <source>
        <dbReference type="ARBA" id="ARBA00004442"/>
    </source>
</evidence>
<feature type="signal peptide" evidence="5">
    <location>
        <begin position="1"/>
        <end position="28"/>
    </location>
</feature>
<dbReference type="PANTHER" id="PTHR30329">
    <property type="entry name" value="STATOR ELEMENT OF FLAGELLAR MOTOR COMPLEX"/>
    <property type="match status" value="1"/>
</dbReference>
<dbReference type="InterPro" id="IPR036737">
    <property type="entry name" value="OmpA-like_sf"/>
</dbReference>
<feature type="chain" id="PRO_5036847321" evidence="5">
    <location>
        <begin position="29"/>
        <end position="320"/>
    </location>
</feature>
<evidence type="ECO:0000313" key="9">
    <source>
        <dbReference type="Proteomes" id="UP000693972"/>
    </source>
</evidence>
<evidence type="ECO:0000256" key="3">
    <source>
        <dbReference type="ARBA" id="ARBA00023237"/>
    </source>
</evidence>
<gene>
    <name evidence="7" type="ORF">KUL25_16380</name>
    <name evidence="8" type="ORF">KUL25_16385</name>
</gene>
<dbReference type="SUPFAM" id="SSF103088">
    <property type="entry name" value="OmpA-like"/>
    <property type="match status" value="1"/>
</dbReference>
<evidence type="ECO:0000256" key="5">
    <source>
        <dbReference type="SAM" id="SignalP"/>
    </source>
</evidence>
<dbReference type="RefSeq" id="WP_257893915.1">
    <property type="nucleotide sequence ID" value="NZ_JAIMBW010000001.1"/>
</dbReference>
<keyword evidence="3" id="KW-0998">Cell outer membrane</keyword>
<feature type="domain" description="OmpA-like" evidence="6">
    <location>
        <begin position="203"/>
        <end position="320"/>
    </location>
</feature>
<evidence type="ECO:0000256" key="2">
    <source>
        <dbReference type="ARBA" id="ARBA00023136"/>
    </source>
</evidence>
<dbReference type="AlphaFoldDB" id="A0A975TUI5"/>
<dbReference type="CDD" id="cd07185">
    <property type="entry name" value="OmpA_C-like"/>
    <property type="match status" value="1"/>
</dbReference>
<name>A0A975TUI5_9RHOB</name>